<evidence type="ECO:0000313" key="2">
    <source>
        <dbReference type="Ensembl" id="ENSCCRP00020056125.1"/>
    </source>
</evidence>
<protein>
    <submittedName>
        <fullName evidence="2">Uncharacterized protein</fullName>
    </submittedName>
</protein>
<dbReference type="Ensembl" id="ENSCCRT00020061881.1">
    <property type="protein sequence ID" value="ENSCCRP00020056125.1"/>
    <property type="gene ID" value="ENSCCRG00020026525.1"/>
</dbReference>
<evidence type="ECO:0000256" key="1">
    <source>
        <dbReference type="SAM" id="MobiDB-lite"/>
    </source>
</evidence>
<name>A0A8C2FGF4_CYPCA</name>
<dbReference type="AlphaFoldDB" id="A0A8C2FGF4"/>
<feature type="region of interest" description="Disordered" evidence="1">
    <location>
        <begin position="1"/>
        <end position="41"/>
    </location>
</feature>
<accession>A0A8C2FGF4</accession>
<dbReference type="Proteomes" id="UP000694701">
    <property type="component" value="Unplaced"/>
</dbReference>
<sequence>MSQEKMELDLDIPSSLVQSDGHLRRSNSEPMINGLSLKRSS</sequence>
<evidence type="ECO:0000313" key="3">
    <source>
        <dbReference type="Proteomes" id="UP000694701"/>
    </source>
</evidence>
<organism evidence="2 3">
    <name type="scientific">Cyprinus carpio</name>
    <name type="common">Common carp</name>
    <dbReference type="NCBI Taxonomy" id="7962"/>
    <lineage>
        <taxon>Eukaryota</taxon>
        <taxon>Metazoa</taxon>
        <taxon>Chordata</taxon>
        <taxon>Craniata</taxon>
        <taxon>Vertebrata</taxon>
        <taxon>Euteleostomi</taxon>
        <taxon>Actinopterygii</taxon>
        <taxon>Neopterygii</taxon>
        <taxon>Teleostei</taxon>
        <taxon>Ostariophysi</taxon>
        <taxon>Cypriniformes</taxon>
        <taxon>Cyprinidae</taxon>
        <taxon>Cyprininae</taxon>
        <taxon>Cyprinus</taxon>
    </lineage>
</organism>
<proteinExistence type="predicted"/>
<reference evidence="2" key="1">
    <citation type="submission" date="2025-08" db="UniProtKB">
        <authorList>
            <consortium name="Ensembl"/>
        </authorList>
    </citation>
    <scope>IDENTIFICATION</scope>
</reference>